<accession>A0A7V3YG57</accession>
<dbReference type="EMBL" id="DTFV01000057">
    <property type="protein sequence ID" value="HGI30427.1"/>
    <property type="molecule type" value="Genomic_DNA"/>
</dbReference>
<evidence type="ECO:0000313" key="1">
    <source>
        <dbReference type="EMBL" id="HGI30427.1"/>
    </source>
</evidence>
<dbReference type="PROSITE" id="PS51257">
    <property type="entry name" value="PROKAR_LIPOPROTEIN"/>
    <property type="match status" value="1"/>
</dbReference>
<sequence length="204" mass="22765">MRSGRIFAVLVFVVLAGILGGCARVELAIQVAQDATIPRARIAVYVKDYTVFAQLKQAASGEYRKLPPEEQKYVVLQTREDASPYVVAWEWRFPDEEKAREFTEQFLGKSARLYRDQDLVILEAHLKGEDLESALNALGASKVKPFLGSIVLTLKAYMPGEILSYVDGTLEKDTVWKQELNLGQVYQEKPTIDIEVVARGGGSL</sequence>
<organism evidence="1">
    <name type="scientific">Candidatus Caldatribacterium californiense</name>
    <dbReference type="NCBI Taxonomy" id="1454726"/>
    <lineage>
        <taxon>Bacteria</taxon>
        <taxon>Pseudomonadati</taxon>
        <taxon>Atribacterota</taxon>
        <taxon>Atribacteria</taxon>
        <taxon>Atribacterales</taxon>
        <taxon>Candidatus Caldatribacteriaceae</taxon>
        <taxon>Candidatus Caldatribacterium</taxon>
    </lineage>
</organism>
<comment type="caution">
    <text evidence="1">The sequence shown here is derived from an EMBL/GenBank/DDBJ whole genome shotgun (WGS) entry which is preliminary data.</text>
</comment>
<dbReference type="AlphaFoldDB" id="A0A7V3YG57"/>
<reference evidence="1" key="1">
    <citation type="journal article" date="2020" name="mSystems">
        <title>Genome- and Community-Level Interaction Insights into Carbon Utilization and Element Cycling Functions of Hydrothermarchaeota in Hydrothermal Sediment.</title>
        <authorList>
            <person name="Zhou Z."/>
            <person name="Liu Y."/>
            <person name="Xu W."/>
            <person name="Pan J."/>
            <person name="Luo Z.H."/>
            <person name="Li M."/>
        </authorList>
    </citation>
    <scope>NUCLEOTIDE SEQUENCE [LARGE SCALE GENOMIC DNA]</scope>
    <source>
        <strain evidence="1">SpSt-747</strain>
    </source>
</reference>
<name>A0A7V3YG57_9BACT</name>
<gene>
    <name evidence="1" type="ORF">ENV30_03855</name>
</gene>
<proteinExistence type="predicted"/>
<protein>
    <submittedName>
        <fullName evidence="1">Uncharacterized protein</fullName>
    </submittedName>
</protein>